<dbReference type="PANTHER" id="PTHR48100">
    <property type="entry name" value="BROAD-SPECIFICITY PHOSPHATASE YOR283W-RELATED"/>
    <property type="match status" value="1"/>
</dbReference>
<organism evidence="1 2">
    <name type="scientific">Azospirillum himalayense</name>
    <dbReference type="NCBI Taxonomy" id="654847"/>
    <lineage>
        <taxon>Bacteria</taxon>
        <taxon>Pseudomonadati</taxon>
        <taxon>Pseudomonadota</taxon>
        <taxon>Alphaproteobacteria</taxon>
        <taxon>Rhodospirillales</taxon>
        <taxon>Azospirillaceae</taxon>
        <taxon>Azospirillum</taxon>
    </lineage>
</organism>
<accession>A0ABW0GCQ4</accession>
<dbReference type="InterPro" id="IPR029033">
    <property type="entry name" value="His_PPase_superfam"/>
</dbReference>
<evidence type="ECO:0000313" key="1">
    <source>
        <dbReference type="EMBL" id="MFC5358385.1"/>
    </source>
</evidence>
<dbReference type="RefSeq" id="WP_376998074.1">
    <property type="nucleotide sequence ID" value="NZ_JBHSLC010000087.1"/>
</dbReference>
<sequence>MTDLIILRHGPTAWNAAHRLQGGIDEPLSDEGRARVATWRLPPDVLGHRWVASPKRRAWETARLLGLDPAPEPRLVEMSWGEWEGRLLEELRSSGALTADRERMGLDFRAPGGESPRDVQSRLIPWLAEVGARGVPTGAVAHNGVMRALYALATGWDMVDKPAHRLTDGCAHRFRVAEDGTPSVVAMNVPLVGES</sequence>
<name>A0ABW0GCQ4_9PROT</name>
<dbReference type="Pfam" id="PF00300">
    <property type="entry name" value="His_Phos_1"/>
    <property type="match status" value="1"/>
</dbReference>
<dbReference type="PANTHER" id="PTHR48100:SF59">
    <property type="entry name" value="ADENOSYLCOBALAMIN_ALPHA-RIBAZOLE PHOSPHATASE"/>
    <property type="match status" value="1"/>
</dbReference>
<dbReference type="Gene3D" id="3.40.50.1240">
    <property type="entry name" value="Phosphoglycerate mutase-like"/>
    <property type="match status" value="1"/>
</dbReference>
<evidence type="ECO:0000313" key="2">
    <source>
        <dbReference type="Proteomes" id="UP001596166"/>
    </source>
</evidence>
<gene>
    <name evidence="1" type="ORF">ACFPMG_25685</name>
</gene>
<protein>
    <submittedName>
        <fullName evidence="1">Histidine phosphatase family protein</fullName>
    </submittedName>
</protein>
<comment type="caution">
    <text evidence="1">The sequence shown here is derived from an EMBL/GenBank/DDBJ whole genome shotgun (WGS) entry which is preliminary data.</text>
</comment>
<keyword evidence="2" id="KW-1185">Reference proteome</keyword>
<dbReference type="InterPro" id="IPR050275">
    <property type="entry name" value="PGM_Phosphatase"/>
</dbReference>
<dbReference type="SMART" id="SM00855">
    <property type="entry name" value="PGAM"/>
    <property type="match status" value="1"/>
</dbReference>
<proteinExistence type="predicted"/>
<dbReference type="Proteomes" id="UP001596166">
    <property type="component" value="Unassembled WGS sequence"/>
</dbReference>
<dbReference type="InterPro" id="IPR013078">
    <property type="entry name" value="His_Pase_superF_clade-1"/>
</dbReference>
<dbReference type="CDD" id="cd07067">
    <property type="entry name" value="HP_PGM_like"/>
    <property type="match status" value="1"/>
</dbReference>
<dbReference type="EMBL" id="JBHSLC010000087">
    <property type="protein sequence ID" value="MFC5358385.1"/>
    <property type="molecule type" value="Genomic_DNA"/>
</dbReference>
<reference evidence="2" key="1">
    <citation type="journal article" date="2019" name="Int. J. Syst. Evol. Microbiol.">
        <title>The Global Catalogue of Microorganisms (GCM) 10K type strain sequencing project: providing services to taxonomists for standard genome sequencing and annotation.</title>
        <authorList>
            <consortium name="The Broad Institute Genomics Platform"/>
            <consortium name="The Broad Institute Genome Sequencing Center for Infectious Disease"/>
            <person name="Wu L."/>
            <person name="Ma J."/>
        </authorList>
    </citation>
    <scope>NUCLEOTIDE SEQUENCE [LARGE SCALE GENOMIC DNA]</scope>
    <source>
        <strain evidence="2">CCUG 58760</strain>
    </source>
</reference>
<dbReference type="SUPFAM" id="SSF53254">
    <property type="entry name" value="Phosphoglycerate mutase-like"/>
    <property type="match status" value="1"/>
</dbReference>